<reference evidence="2 3" key="1">
    <citation type="submission" date="2018-06" db="EMBL/GenBank/DDBJ databases">
        <authorList>
            <consortium name="Pathogen Informatics"/>
            <person name="Doyle S."/>
        </authorList>
    </citation>
    <scope>NUCLEOTIDE SEQUENCE [LARGE SCALE GENOMIC DNA]</scope>
    <source>
        <strain evidence="2 3">NCTC12862</strain>
    </source>
</reference>
<keyword evidence="1" id="KW-0732">Signal</keyword>
<gene>
    <name evidence="2" type="ORF">NCTC12862_01305</name>
</gene>
<evidence type="ECO:0000313" key="2">
    <source>
        <dbReference type="EMBL" id="SUV45598.1"/>
    </source>
</evidence>
<evidence type="ECO:0000313" key="3">
    <source>
        <dbReference type="Proteomes" id="UP000254950"/>
    </source>
</evidence>
<dbReference type="EMBL" id="UFTF01000001">
    <property type="protein sequence ID" value="SUV45598.1"/>
    <property type="molecule type" value="Genomic_DNA"/>
</dbReference>
<protein>
    <submittedName>
        <fullName evidence="2">Conjugal transfer protein TrbH</fullName>
    </submittedName>
</protein>
<sequence>MLKYLLPLPFMLVAGCASINGPSNYVDKSVTKNEARLIAKDFVQYLKKALPPAKTALIIKKINTENNFTPLFITLLQQNGYKVTSTDQPKNQQNTGVNFITLTYTITPLNDGIMSAVYYDADEIQHYYVRTYKR</sequence>
<evidence type="ECO:0000256" key="1">
    <source>
        <dbReference type="SAM" id="SignalP"/>
    </source>
</evidence>
<proteinExistence type="predicted"/>
<feature type="chain" id="PRO_5016673970" evidence="1">
    <location>
        <begin position="20"/>
        <end position="134"/>
    </location>
</feature>
<accession>A0A380ZF48</accession>
<organism evidence="2 3">
    <name type="scientific">Bartonella doshiae</name>
    <dbReference type="NCBI Taxonomy" id="33044"/>
    <lineage>
        <taxon>Bacteria</taxon>
        <taxon>Pseudomonadati</taxon>
        <taxon>Pseudomonadota</taxon>
        <taxon>Alphaproteobacteria</taxon>
        <taxon>Hyphomicrobiales</taxon>
        <taxon>Bartonellaceae</taxon>
        <taxon>Bartonella</taxon>
    </lineage>
</organism>
<feature type="signal peptide" evidence="1">
    <location>
        <begin position="1"/>
        <end position="19"/>
    </location>
</feature>
<dbReference type="OrthoDB" id="7923461at2"/>
<dbReference type="PROSITE" id="PS51257">
    <property type="entry name" value="PROKAR_LIPOPROTEIN"/>
    <property type="match status" value="1"/>
</dbReference>
<dbReference type="AlphaFoldDB" id="A0A380ZF48"/>
<dbReference type="Proteomes" id="UP000254950">
    <property type="component" value="Unassembled WGS sequence"/>
</dbReference>
<name>A0A380ZF48_BARDO</name>
<dbReference type="RefSeq" id="WP_004856515.1">
    <property type="nucleotide sequence ID" value="NZ_CACVBH010000001.1"/>
</dbReference>